<evidence type="ECO:0000256" key="1">
    <source>
        <dbReference type="SAM" id="Phobius"/>
    </source>
</evidence>
<keyword evidence="3" id="KW-1185">Reference proteome</keyword>
<dbReference type="EMBL" id="ML978124">
    <property type="protein sequence ID" value="KAF2100467.1"/>
    <property type="molecule type" value="Genomic_DNA"/>
</dbReference>
<feature type="transmembrane region" description="Helical" evidence="1">
    <location>
        <begin position="6"/>
        <end position="26"/>
    </location>
</feature>
<name>A0A9P4MAK8_9PEZI</name>
<keyword evidence="1" id="KW-0472">Membrane</keyword>
<comment type="caution">
    <text evidence="2">The sequence shown here is derived from an EMBL/GenBank/DDBJ whole genome shotgun (WGS) entry which is preliminary data.</text>
</comment>
<evidence type="ECO:0000313" key="2">
    <source>
        <dbReference type="EMBL" id="KAF2100467.1"/>
    </source>
</evidence>
<keyword evidence="1" id="KW-0812">Transmembrane</keyword>
<keyword evidence="1" id="KW-1133">Transmembrane helix</keyword>
<feature type="transmembrane region" description="Helical" evidence="1">
    <location>
        <begin position="47"/>
        <end position="68"/>
    </location>
</feature>
<dbReference type="AlphaFoldDB" id="A0A9P4MAK8"/>
<organism evidence="2 3">
    <name type="scientific">Rhizodiscina lignyota</name>
    <dbReference type="NCBI Taxonomy" id="1504668"/>
    <lineage>
        <taxon>Eukaryota</taxon>
        <taxon>Fungi</taxon>
        <taxon>Dikarya</taxon>
        <taxon>Ascomycota</taxon>
        <taxon>Pezizomycotina</taxon>
        <taxon>Dothideomycetes</taxon>
        <taxon>Pleosporomycetidae</taxon>
        <taxon>Aulographales</taxon>
        <taxon>Rhizodiscinaceae</taxon>
        <taxon>Rhizodiscina</taxon>
    </lineage>
</organism>
<reference evidence="2" key="1">
    <citation type="journal article" date="2020" name="Stud. Mycol.">
        <title>101 Dothideomycetes genomes: a test case for predicting lifestyles and emergence of pathogens.</title>
        <authorList>
            <person name="Haridas S."/>
            <person name="Albert R."/>
            <person name="Binder M."/>
            <person name="Bloem J."/>
            <person name="Labutti K."/>
            <person name="Salamov A."/>
            <person name="Andreopoulos B."/>
            <person name="Baker S."/>
            <person name="Barry K."/>
            <person name="Bills G."/>
            <person name="Bluhm B."/>
            <person name="Cannon C."/>
            <person name="Castanera R."/>
            <person name="Culley D."/>
            <person name="Daum C."/>
            <person name="Ezra D."/>
            <person name="Gonzalez J."/>
            <person name="Henrissat B."/>
            <person name="Kuo A."/>
            <person name="Liang C."/>
            <person name="Lipzen A."/>
            <person name="Lutzoni F."/>
            <person name="Magnuson J."/>
            <person name="Mondo S."/>
            <person name="Nolan M."/>
            <person name="Ohm R."/>
            <person name="Pangilinan J."/>
            <person name="Park H.-J."/>
            <person name="Ramirez L."/>
            <person name="Alfaro M."/>
            <person name="Sun H."/>
            <person name="Tritt A."/>
            <person name="Yoshinaga Y."/>
            <person name="Zwiers L.-H."/>
            <person name="Turgeon B."/>
            <person name="Goodwin S."/>
            <person name="Spatafora J."/>
            <person name="Crous P."/>
            <person name="Grigoriev I."/>
        </authorList>
    </citation>
    <scope>NUCLEOTIDE SEQUENCE</scope>
    <source>
        <strain evidence="2">CBS 133067</strain>
    </source>
</reference>
<proteinExistence type="predicted"/>
<evidence type="ECO:0000313" key="3">
    <source>
        <dbReference type="Proteomes" id="UP000799772"/>
    </source>
</evidence>
<dbReference type="PANTHER" id="PTHR39470">
    <property type="entry name" value="CHROMOSOME 10, WHOLE GENOME SHOTGUN SEQUENCE"/>
    <property type="match status" value="1"/>
</dbReference>
<gene>
    <name evidence="2" type="ORF">NA57DRAFT_54552</name>
</gene>
<dbReference type="PANTHER" id="PTHR39470:SF1">
    <property type="entry name" value="CHORISMATE SYNTHASE PROTEIN"/>
    <property type="match status" value="1"/>
</dbReference>
<dbReference type="OrthoDB" id="4218123at2759"/>
<evidence type="ECO:0008006" key="4">
    <source>
        <dbReference type="Google" id="ProtNLM"/>
    </source>
</evidence>
<sequence length="350" mass="38217">MEWKGLIYTLGPLLLPKLIGLVLSFYRSFRASSRSSRIRPLPPSAQRALNILFLSTLIFLVLSLPTFAPENIFTLTQSRIQTSTDVVFARLKALRGENGLTDADLALKDRFQTRDGRLLYFQFGPDPLANCPFCATDTPRSFFLYALPAMLIPHLVHLIILGLCTSELVAGPDAARWRSQAAMLGAGLAVVEAAVVGRWDYTANVSATTRLDISHFFWTARTIRYVALAAADLCFSGVIYLSATRRAFVSPHAAPSERVEDITRVVEAHSQKLGALGALRNAVMRDKGLRERLEYYWTQEAMVMAEVGDDAEVVAGLQKAAGTMDLMGVERRAGEIAAGILGGLRGGAVA</sequence>
<accession>A0A9P4MAK8</accession>
<dbReference type="Proteomes" id="UP000799772">
    <property type="component" value="Unassembled WGS sequence"/>
</dbReference>
<protein>
    <recommendedName>
        <fullName evidence="4">Chorismate synthase protein</fullName>
    </recommendedName>
</protein>